<gene>
    <name evidence="2" type="ORF">BDV36DRAFT_244580</name>
</gene>
<dbReference type="Pfam" id="PF00024">
    <property type="entry name" value="PAN_1"/>
    <property type="match status" value="1"/>
</dbReference>
<name>A0ABQ6X0C3_9EURO</name>
<evidence type="ECO:0000259" key="1">
    <source>
        <dbReference type="Pfam" id="PF00024"/>
    </source>
</evidence>
<proteinExistence type="predicted"/>
<feature type="domain" description="Apple" evidence="1">
    <location>
        <begin position="13"/>
        <end position="61"/>
    </location>
</feature>
<keyword evidence="3" id="KW-1185">Reference proteome</keyword>
<organism evidence="2 3">
    <name type="scientific">Aspergillus pseudocaelatus</name>
    <dbReference type="NCBI Taxonomy" id="1825620"/>
    <lineage>
        <taxon>Eukaryota</taxon>
        <taxon>Fungi</taxon>
        <taxon>Dikarya</taxon>
        <taxon>Ascomycota</taxon>
        <taxon>Pezizomycotina</taxon>
        <taxon>Eurotiomycetes</taxon>
        <taxon>Eurotiomycetidae</taxon>
        <taxon>Eurotiales</taxon>
        <taxon>Aspergillaceae</taxon>
        <taxon>Aspergillus</taxon>
        <taxon>Aspergillus subgen. Circumdati</taxon>
    </lineage>
</organism>
<reference evidence="2 3" key="1">
    <citation type="submission" date="2019-04" db="EMBL/GenBank/DDBJ databases">
        <authorList>
            <consortium name="DOE Joint Genome Institute"/>
            <person name="Mondo S."/>
            <person name="Kjaerbolling I."/>
            <person name="Vesth T."/>
            <person name="Frisvad J.C."/>
            <person name="Nybo J.L."/>
            <person name="Theobald S."/>
            <person name="Kildgaard S."/>
            <person name="Isbrandt T."/>
            <person name="Kuo A."/>
            <person name="Sato A."/>
            <person name="Lyhne E.K."/>
            <person name="Kogle M.E."/>
            <person name="Wiebenga A."/>
            <person name="Kun R.S."/>
            <person name="Lubbers R.J."/>
            <person name="Makela M.R."/>
            <person name="Barry K."/>
            <person name="Chovatia M."/>
            <person name="Clum A."/>
            <person name="Daum C."/>
            <person name="Haridas S."/>
            <person name="He G."/>
            <person name="LaButti K."/>
            <person name="Lipzen A."/>
            <person name="Riley R."/>
            <person name="Salamov A."/>
            <person name="Simmons B.A."/>
            <person name="Magnuson J.K."/>
            <person name="Henrissat B."/>
            <person name="Mortensen U.H."/>
            <person name="Larsen T.O."/>
            <person name="Devries R.P."/>
            <person name="Grigoriev I.V."/>
            <person name="Machida M."/>
            <person name="Baker S.E."/>
            <person name="Andersen M.R."/>
            <person name="Cantor M.N."/>
            <person name="Hua S.X."/>
        </authorList>
    </citation>
    <scope>NUCLEOTIDE SEQUENCE [LARGE SCALE GENOMIC DNA]</scope>
    <source>
        <strain evidence="2 3">CBS 117616</strain>
    </source>
</reference>
<accession>A0ABQ6X0C3</accession>
<evidence type="ECO:0000313" key="3">
    <source>
        <dbReference type="Proteomes" id="UP000325395"/>
    </source>
</evidence>
<dbReference type="InterPro" id="IPR003609">
    <property type="entry name" value="Pan_app"/>
</dbReference>
<sequence>MNGKGKVTDLGRATVYSIQECINICLDSQKDDCKGVSYSANLTSSFDGGQDGNCFFKDQAGMYFPGGDTIISAGIIGG</sequence>
<dbReference type="Proteomes" id="UP000325395">
    <property type="component" value="Unassembled WGS sequence"/>
</dbReference>
<dbReference type="EMBL" id="ML735692">
    <property type="protein sequence ID" value="KAE8422774.1"/>
    <property type="molecule type" value="Genomic_DNA"/>
</dbReference>
<evidence type="ECO:0000313" key="2">
    <source>
        <dbReference type="EMBL" id="KAE8422774.1"/>
    </source>
</evidence>
<protein>
    <recommendedName>
        <fullName evidence="1">Apple domain-containing protein</fullName>
    </recommendedName>
</protein>